<dbReference type="Proteomes" id="UP001336835">
    <property type="component" value="Unassembled WGS sequence"/>
</dbReference>
<evidence type="ECO:0000256" key="1">
    <source>
        <dbReference type="SAM" id="Phobius"/>
    </source>
</evidence>
<keyword evidence="1" id="KW-1133">Transmembrane helix</keyword>
<comment type="caution">
    <text evidence="2">The sequence shown here is derived from an EMBL/GenBank/DDBJ whole genome shotgun (WGS) entry which is preliminary data.</text>
</comment>
<name>A0ABU7IBD2_9SPHI</name>
<accession>A0ABU7IBD2</accession>
<proteinExistence type="predicted"/>
<keyword evidence="1" id="KW-0812">Transmembrane</keyword>
<organism evidence="2 3">
    <name type="scientific">Pedobacter albus</name>
    <dbReference type="NCBI Taxonomy" id="3113905"/>
    <lineage>
        <taxon>Bacteria</taxon>
        <taxon>Pseudomonadati</taxon>
        <taxon>Bacteroidota</taxon>
        <taxon>Sphingobacteriia</taxon>
        <taxon>Sphingobacteriales</taxon>
        <taxon>Sphingobacteriaceae</taxon>
        <taxon>Pedobacter</taxon>
    </lineage>
</organism>
<protein>
    <submittedName>
        <fullName evidence="2">Uncharacterized protein</fullName>
    </submittedName>
</protein>
<reference evidence="2 3" key="1">
    <citation type="submission" date="2024-01" db="EMBL/GenBank/DDBJ databases">
        <title>Pedobacter sp. nov., isolated from fresh soil.</title>
        <authorList>
            <person name="Le N.T.T."/>
        </authorList>
    </citation>
    <scope>NUCLEOTIDE SEQUENCE [LARGE SCALE GENOMIC DNA]</scope>
    <source>
        <strain evidence="2 3">KR3-3</strain>
    </source>
</reference>
<keyword evidence="1" id="KW-0472">Membrane</keyword>
<dbReference type="RefSeq" id="WP_330109068.1">
    <property type="nucleotide sequence ID" value="NZ_JAZDQT010000003.1"/>
</dbReference>
<gene>
    <name evidence="2" type="ORF">VRU48_16760</name>
</gene>
<evidence type="ECO:0000313" key="3">
    <source>
        <dbReference type="Proteomes" id="UP001336835"/>
    </source>
</evidence>
<dbReference type="EMBL" id="JAZDQT010000003">
    <property type="protein sequence ID" value="MEE1946778.1"/>
    <property type="molecule type" value="Genomic_DNA"/>
</dbReference>
<evidence type="ECO:0000313" key="2">
    <source>
        <dbReference type="EMBL" id="MEE1946778.1"/>
    </source>
</evidence>
<feature type="transmembrane region" description="Helical" evidence="1">
    <location>
        <begin position="9"/>
        <end position="29"/>
    </location>
</feature>
<feature type="transmembrane region" description="Helical" evidence="1">
    <location>
        <begin position="35"/>
        <end position="54"/>
    </location>
</feature>
<sequence length="61" mass="6602">MKQRFGKLFILMPIGLLLISAALVAFVSLKISDGLLGFIMGIGIGLALLPFVILKLKPNNY</sequence>
<keyword evidence="3" id="KW-1185">Reference proteome</keyword>